<dbReference type="PANTHER" id="PTHR12750:SF9">
    <property type="entry name" value="INOSITOL HEXAKISPHOSPHATE AND DIPHOSPHOINOSITOL-PENTAKISPHOSPHATE KINASE"/>
    <property type="match status" value="1"/>
</dbReference>
<keyword evidence="10" id="KW-0206">Cytoskeleton</keyword>
<evidence type="ECO:0000313" key="19">
    <source>
        <dbReference type="Proteomes" id="UP001214603"/>
    </source>
</evidence>
<evidence type="ECO:0000256" key="9">
    <source>
        <dbReference type="ARBA" id="ARBA00022840"/>
    </source>
</evidence>
<dbReference type="AlphaFoldDB" id="A0AAF0DYI0"/>
<dbReference type="GO" id="GO:0032958">
    <property type="term" value="P:inositol phosphate biosynthetic process"/>
    <property type="evidence" value="ECO:0007669"/>
    <property type="project" value="UniProtKB-ARBA"/>
</dbReference>
<evidence type="ECO:0000256" key="13">
    <source>
        <dbReference type="ARBA" id="ARBA00071668"/>
    </source>
</evidence>
<reference evidence="18" key="1">
    <citation type="submission" date="2023-03" db="EMBL/GenBank/DDBJ databases">
        <title>Mating type loci evolution in Malassezia.</title>
        <authorList>
            <person name="Coelho M.A."/>
        </authorList>
    </citation>
    <scope>NUCLEOTIDE SEQUENCE</scope>
    <source>
        <strain evidence="18">CBS 7876</strain>
    </source>
</reference>
<proteinExistence type="inferred from homology"/>
<dbReference type="EMBL" id="CP119934">
    <property type="protein sequence ID" value="WFD01991.1"/>
    <property type="molecule type" value="Genomic_DNA"/>
</dbReference>
<dbReference type="Gene3D" id="3.30.470.20">
    <property type="entry name" value="ATP-grasp fold, B domain"/>
    <property type="match status" value="1"/>
</dbReference>
<dbReference type="Pfam" id="PF18086">
    <property type="entry name" value="PPIP5K2_N"/>
    <property type="match status" value="1"/>
</dbReference>
<dbReference type="InterPro" id="IPR029033">
    <property type="entry name" value="His_PPase_superfam"/>
</dbReference>
<evidence type="ECO:0000259" key="17">
    <source>
        <dbReference type="Pfam" id="PF18086"/>
    </source>
</evidence>
<dbReference type="GO" id="GO:0033857">
    <property type="term" value="F:5-diphosphoinositol pentakisphosphate 1-kinase activity"/>
    <property type="evidence" value="ECO:0007669"/>
    <property type="project" value="TreeGrafter"/>
</dbReference>
<feature type="domain" description="ATP-grasp fold RimK-type" evidence="16">
    <location>
        <begin position="213"/>
        <end position="310"/>
    </location>
</feature>
<dbReference type="InterPro" id="IPR040557">
    <property type="entry name" value="VIP1_N"/>
</dbReference>
<comment type="subcellular location">
    <subcellularLocation>
        <location evidence="1 14">Cytoplasm</location>
        <location evidence="1 14">Cytoskeleton</location>
    </subcellularLocation>
</comment>
<dbReference type="GO" id="GO:0005856">
    <property type="term" value="C:cytoskeleton"/>
    <property type="evidence" value="ECO:0007669"/>
    <property type="project" value="UniProtKB-SubCell"/>
</dbReference>
<evidence type="ECO:0000313" key="18">
    <source>
        <dbReference type="EMBL" id="WFD01991.1"/>
    </source>
</evidence>
<comment type="catalytic activity">
    <reaction evidence="11">
        <text>5-diphospho-1D-myo-inositol 1,2,3,4,6-pentakisphosphate + ATP + H(+) = 1,5-bis(diphospho)-1D-myo-inositol 2,3,4,6-tetrakisphosphate + ADP</text>
        <dbReference type="Rhea" id="RHEA:10276"/>
        <dbReference type="ChEBI" id="CHEBI:15378"/>
        <dbReference type="ChEBI" id="CHEBI:30616"/>
        <dbReference type="ChEBI" id="CHEBI:58628"/>
        <dbReference type="ChEBI" id="CHEBI:77983"/>
        <dbReference type="ChEBI" id="CHEBI:456216"/>
        <dbReference type="EC" id="2.7.4.24"/>
    </reaction>
    <physiologicalReaction direction="left-to-right" evidence="11">
        <dbReference type="Rhea" id="RHEA:10277"/>
    </physiologicalReaction>
</comment>
<evidence type="ECO:0000256" key="3">
    <source>
        <dbReference type="ARBA" id="ARBA00012893"/>
    </source>
</evidence>
<dbReference type="InterPro" id="IPR037446">
    <property type="entry name" value="His_Pase_VIP1"/>
</dbReference>
<keyword evidence="7 14" id="KW-0547">Nucleotide-binding</keyword>
<evidence type="ECO:0000256" key="2">
    <source>
        <dbReference type="ARBA" id="ARBA00005609"/>
    </source>
</evidence>
<keyword evidence="6 14" id="KW-0808">Transferase</keyword>
<keyword evidence="19" id="KW-1185">Reference proteome</keyword>
<keyword evidence="5" id="KW-0597">Phosphoprotein</keyword>
<evidence type="ECO:0000256" key="11">
    <source>
        <dbReference type="ARBA" id="ARBA00033696"/>
    </source>
</evidence>
<evidence type="ECO:0000256" key="7">
    <source>
        <dbReference type="ARBA" id="ARBA00022741"/>
    </source>
</evidence>
<feature type="region of interest" description="Disordered" evidence="15">
    <location>
        <begin position="881"/>
        <end position="901"/>
    </location>
</feature>
<evidence type="ECO:0000256" key="4">
    <source>
        <dbReference type="ARBA" id="ARBA00022490"/>
    </source>
</evidence>
<evidence type="ECO:0000256" key="15">
    <source>
        <dbReference type="SAM" id="MobiDB-lite"/>
    </source>
</evidence>
<evidence type="ECO:0000256" key="8">
    <source>
        <dbReference type="ARBA" id="ARBA00022777"/>
    </source>
</evidence>
<dbReference type="GO" id="GO:0005524">
    <property type="term" value="F:ATP binding"/>
    <property type="evidence" value="ECO:0007669"/>
    <property type="project" value="UniProtKB-KW"/>
</dbReference>
<dbReference type="Proteomes" id="UP001214603">
    <property type="component" value="Chromosome 1"/>
</dbReference>
<name>A0AAF0DYI0_9BASI</name>
<evidence type="ECO:0000256" key="10">
    <source>
        <dbReference type="ARBA" id="ARBA00023212"/>
    </source>
</evidence>
<gene>
    <name evidence="18" type="primary">VIP1</name>
    <name evidence="18" type="ORF">MOBT1_000674</name>
</gene>
<dbReference type="Gene3D" id="3.40.50.11950">
    <property type="match status" value="1"/>
</dbReference>
<keyword evidence="8 14" id="KW-0418">Kinase</keyword>
<comment type="function">
    <text evidence="14">Bifunctional inositol kinase that acts in concert with the IP6K kinases to synthesize the diphosphate group-containing inositol pyrophosphates diphosphoinositol pentakisphosphate, PP-InsP5, and bis-diphosphoinositol tetrakisphosphate, (PP)2-InsP4. PP-InsP5 and (PP)2-InsP4, also respectively called InsP7 and InsP8, may regulate a variety of cellular processes, including apoptosis, vesicle trafficking, cytoskeletal dynamics, and exocytosis. Phosphorylates inositol hexakisphosphate (InsP6).</text>
</comment>
<evidence type="ECO:0000256" key="6">
    <source>
        <dbReference type="ARBA" id="ARBA00022679"/>
    </source>
</evidence>
<dbReference type="Pfam" id="PF08443">
    <property type="entry name" value="RimK"/>
    <property type="match status" value="1"/>
</dbReference>
<dbReference type="SUPFAM" id="SSF53254">
    <property type="entry name" value="Phosphoglycerate mutase-like"/>
    <property type="match status" value="1"/>
</dbReference>
<dbReference type="Pfam" id="PF00328">
    <property type="entry name" value="His_Phos_2"/>
    <property type="match status" value="1"/>
</dbReference>
<dbReference type="FunFam" id="3.30.470.20:FF:000036">
    <property type="entry name" value="Inositol hexakisphosphate and diphosphoinositol-pentakisphosphate kinase"/>
    <property type="match status" value="1"/>
</dbReference>
<evidence type="ECO:0000256" key="12">
    <source>
        <dbReference type="ARBA" id="ARBA00034629"/>
    </source>
</evidence>
<evidence type="ECO:0000256" key="14">
    <source>
        <dbReference type="RuleBase" id="RU365032"/>
    </source>
</evidence>
<accession>A0AAF0DYI0</accession>
<dbReference type="GO" id="GO:0005829">
    <property type="term" value="C:cytosol"/>
    <property type="evidence" value="ECO:0007669"/>
    <property type="project" value="TreeGrafter"/>
</dbReference>
<dbReference type="PANTHER" id="PTHR12750">
    <property type="entry name" value="DIPHOSPHOINOSITOL PENTAKISPHOSPHATE KINASE"/>
    <property type="match status" value="1"/>
</dbReference>
<dbReference type="FunFam" id="3.40.50.11950:FF:000002">
    <property type="entry name" value="Inositol hexakisphosphate and diphosphoinositol-pentakisphosphate kinase"/>
    <property type="match status" value="1"/>
</dbReference>
<dbReference type="EC" id="2.7.4.24" evidence="3 14"/>
<evidence type="ECO:0000256" key="5">
    <source>
        <dbReference type="ARBA" id="ARBA00022553"/>
    </source>
</evidence>
<sequence length="901" mass="101885">MEPIRLGVAAMDRKARSKPMQNILNRILSTGKFEVVNFGDKMILDEDVDSWPIVDVLISFFSTGFPLDKAIRYVELRKPVCVNDLSMQTVLWDRRAVLRILQATGVPTPPSVHVDRDSGPALDPRLVADIELRLGVNLGDCNAPKEFGLLDYDTLVVNGQQIRKPFVEKPVSGEDHNIHIYFPRERGGGGRRLFRKVGNKSSEFDPDLVEPRTDGSFIYEQFMDVDNAEDIKVYTIGPEFAHAETRKSPVVDGLVKRNPDGKEIRYIAELSHAERQMARSISLAFKQYICGFDLLRVQDKSYVIDVNGWSFVKGNDAYYDKCAEILSRFCTTNTIARPMRRASQVIKMHEETSSWVLKANVTVFRHGDRTPKQKLKRSFKTKDPAAAPIVQLLHGCREEIILRQQLELVSDALEASSKLPGANVDDLRFLIDVIHRKKDMPGTKIQIKPSFSKDTGELEKTQLIVKWGGEFSHAARHQARDYGTNMRRDLLIMNKEAINNCTVYTSSERRVSASAEIFAAAFLNGDSAGDGEEVKPREMVVRKDLLDDSNAAKDLMDTVKKELKTKLCPDSPTANERPAGWPEDLPSPAYMGGEIKELLLNLRDTMRKNYAELDVDAIQHRWCTHETPALFRERWEKLIQDFEDQPNEPSRASELSDMLSHDGLHNRVFLETIFSDPDEEPRLNRLHKLYRMNLALFSYVCPREYGITRDEKEQIGLLTSQPLLKSIISNLKQSSDVKGLCALYFTKESHVHTLLNLILSSDLNVIMPQLPPLDYFSSITFEVYERESPVLEKGQLLGQPASDGAKPERSLVISVSEGAHSSEVLFINLDARHALTPLPSRPLTSYMDFDEAIAKLSTHSQKRQDTETARGQVEGATVFFGEQDEDQRVVPIPNKDANDTD</sequence>
<comment type="catalytic activity">
    <reaction evidence="12">
        <text>1D-myo-inositol hexakisphosphate + ATP = 1-diphospho-1D-myo-inositol 2,3,4,5,6-pentakisphosphate + ADP</text>
        <dbReference type="Rhea" id="RHEA:37459"/>
        <dbReference type="ChEBI" id="CHEBI:30616"/>
        <dbReference type="ChEBI" id="CHEBI:58130"/>
        <dbReference type="ChEBI" id="CHEBI:74946"/>
        <dbReference type="ChEBI" id="CHEBI:456216"/>
        <dbReference type="EC" id="2.7.4.24"/>
    </reaction>
    <physiologicalReaction direction="left-to-right" evidence="12">
        <dbReference type="Rhea" id="RHEA:37460"/>
    </physiologicalReaction>
</comment>
<organism evidence="18 19">
    <name type="scientific">Malassezia obtusa</name>
    <dbReference type="NCBI Taxonomy" id="76774"/>
    <lineage>
        <taxon>Eukaryota</taxon>
        <taxon>Fungi</taxon>
        <taxon>Dikarya</taxon>
        <taxon>Basidiomycota</taxon>
        <taxon>Ustilaginomycotina</taxon>
        <taxon>Malasseziomycetes</taxon>
        <taxon>Malasseziales</taxon>
        <taxon>Malasseziaceae</taxon>
        <taxon>Malassezia</taxon>
    </lineage>
</organism>
<dbReference type="GO" id="GO:0006020">
    <property type="term" value="P:inositol metabolic process"/>
    <property type="evidence" value="ECO:0007669"/>
    <property type="project" value="TreeGrafter"/>
</dbReference>
<evidence type="ECO:0000256" key="1">
    <source>
        <dbReference type="ARBA" id="ARBA00004245"/>
    </source>
</evidence>
<dbReference type="GO" id="GO:0052843">
    <property type="term" value="F:inositol-1-diphosphate-2,3,4,5,6-pentakisphosphate diphosphatase activity"/>
    <property type="evidence" value="ECO:0007669"/>
    <property type="project" value="UniProtKB-ARBA"/>
</dbReference>
<dbReference type="Gene3D" id="3.40.50.1240">
    <property type="entry name" value="Phosphoglycerate mutase-like"/>
    <property type="match status" value="1"/>
</dbReference>
<feature type="domain" description="VIP1 N-terminal" evidence="17">
    <location>
        <begin position="4"/>
        <end position="93"/>
    </location>
</feature>
<evidence type="ECO:0000259" key="16">
    <source>
        <dbReference type="Pfam" id="PF08443"/>
    </source>
</evidence>
<dbReference type="GO" id="GO:0052723">
    <property type="term" value="F:inositol hexakisphosphate 1-kinase activity"/>
    <property type="evidence" value="ECO:0007669"/>
    <property type="project" value="UniProtKB-ARBA"/>
</dbReference>
<dbReference type="InterPro" id="IPR013651">
    <property type="entry name" value="ATP-grasp_RimK-type"/>
</dbReference>
<keyword evidence="9 14" id="KW-0067">ATP-binding</keyword>
<keyword evidence="4 14" id="KW-0963">Cytoplasm</keyword>
<dbReference type="InterPro" id="IPR000560">
    <property type="entry name" value="His_Pase_clade-2"/>
</dbReference>
<protein>
    <recommendedName>
        <fullName evidence="13 14">Inositol hexakisphosphate and diphosphoinositol-pentakisphosphate kinase</fullName>
        <ecNumber evidence="3 14">2.7.4.24</ecNumber>
    </recommendedName>
</protein>
<dbReference type="SUPFAM" id="SSF56059">
    <property type="entry name" value="Glutathione synthetase ATP-binding domain-like"/>
    <property type="match status" value="1"/>
</dbReference>
<comment type="similarity">
    <text evidence="2 14">Belongs to the histidine acid phosphatase family. VIP1 subfamily.</text>
</comment>